<sequence length="287" mass="30690">MRQTDRHDPTSQERFPMTQLPPAALDSARTYQRSMVPVMFMTWVAALLDAAGVTAGSRVLDVACGPGTVARQAAERVGPGGAVSALDLNPAMLEVARTEPAPDAPQIAWQHGSAQALPYPDAAFSAVTCQQGLQFFPDRPGALREMRRVLEPGGRVAALVNRAHGENPLFGLLNAAGLKHVGVPLFAAPFSLGDREELERLLTEAGFEDVEVTAHTRTVRFPQPETFVPMILQGAAAAVPELAALSVSQREALHARITDDLSGWVAEHTENGELVETMGAHLAVGRR</sequence>
<evidence type="ECO:0000313" key="6">
    <source>
        <dbReference type="EMBL" id="AWN23240.1"/>
    </source>
</evidence>
<evidence type="ECO:0000256" key="2">
    <source>
        <dbReference type="ARBA" id="ARBA00022679"/>
    </source>
</evidence>
<evidence type="ECO:0000259" key="5">
    <source>
        <dbReference type="Pfam" id="PF13649"/>
    </source>
</evidence>
<dbReference type="KEGG" id="dez:DKM44_08390"/>
<dbReference type="InterPro" id="IPR041698">
    <property type="entry name" value="Methyltransf_25"/>
</dbReference>
<dbReference type="Pfam" id="PF13649">
    <property type="entry name" value="Methyltransf_25"/>
    <property type="match status" value="1"/>
</dbReference>
<dbReference type="OrthoDB" id="7365827at2"/>
<evidence type="ECO:0000256" key="1">
    <source>
        <dbReference type="ARBA" id="ARBA00022603"/>
    </source>
</evidence>
<dbReference type="PANTHER" id="PTHR43591:SF24">
    <property type="entry name" value="2-METHOXY-6-POLYPRENYL-1,4-BENZOQUINOL METHYLASE, MITOCHONDRIAL"/>
    <property type="match status" value="1"/>
</dbReference>
<dbReference type="InterPro" id="IPR029063">
    <property type="entry name" value="SAM-dependent_MTases_sf"/>
</dbReference>
<dbReference type="Gene3D" id="3.40.50.150">
    <property type="entry name" value="Vaccinia Virus protein VP39"/>
    <property type="match status" value="1"/>
</dbReference>
<keyword evidence="1 6" id="KW-0489">Methyltransferase</keyword>
<gene>
    <name evidence="6" type="ORF">DKM44_08390</name>
</gene>
<name>A0A2Z3JIP1_9DEIO</name>
<evidence type="ECO:0000256" key="4">
    <source>
        <dbReference type="SAM" id="MobiDB-lite"/>
    </source>
</evidence>
<dbReference type="AlphaFoldDB" id="A0A2Z3JIP1"/>
<evidence type="ECO:0000313" key="7">
    <source>
        <dbReference type="Proteomes" id="UP000245368"/>
    </source>
</evidence>
<dbReference type="PANTHER" id="PTHR43591">
    <property type="entry name" value="METHYLTRANSFERASE"/>
    <property type="match status" value="1"/>
</dbReference>
<keyword evidence="2 6" id="KW-0808">Transferase</keyword>
<dbReference type="EMBL" id="CP029494">
    <property type="protein sequence ID" value="AWN23240.1"/>
    <property type="molecule type" value="Genomic_DNA"/>
</dbReference>
<protein>
    <submittedName>
        <fullName evidence="6">SAM-dependent methyltransferase</fullName>
    </submittedName>
</protein>
<dbReference type="GO" id="GO:0008168">
    <property type="term" value="F:methyltransferase activity"/>
    <property type="evidence" value="ECO:0007669"/>
    <property type="project" value="UniProtKB-KW"/>
</dbReference>
<evidence type="ECO:0000256" key="3">
    <source>
        <dbReference type="ARBA" id="ARBA00022691"/>
    </source>
</evidence>
<reference evidence="6 7" key="1">
    <citation type="submission" date="2018-05" db="EMBL/GenBank/DDBJ databases">
        <title>Complete Genome Sequence of Deinococcus sp. strain 17bor-2.</title>
        <authorList>
            <person name="Srinivasan S."/>
        </authorList>
    </citation>
    <scope>NUCLEOTIDE SEQUENCE [LARGE SCALE GENOMIC DNA]</scope>
    <source>
        <strain evidence="6 7">17bor-2</strain>
    </source>
</reference>
<dbReference type="Proteomes" id="UP000245368">
    <property type="component" value="Chromosome"/>
</dbReference>
<keyword evidence="7" id="KW-1185">Reference proteome</keyword>
<dbReference type="InterPro" id="IPR004033">
    <property type="entry name" value="UbiE/COQ5_MeTrFase"/>
</dbReference>
<keyword evidence="3" id="KW-0949">S-adenosyl-L-methionine</keyword>
<dbReference type="PROSITE" id="PS51608">
    <property type="entry name" value="SAM_MT_UBIE"/>
    <property type="match status" value="1"/>
</dbReference>
<accession>A0A2Z3JIP1</accession>
<dbReference type="SUPFAM" id="SSF53335">
    <property type="entry name" value="S-adenosyl-L-methionine-dependent methyltransferases"/>
    <property type="match status" value="1"/>
</dbReference>
<feature type="domain" description="Methyltransferase" evidence="5">
    <location>
        <begin position="59"/>
        <end position="154"/>
    </location>
</feature>
<feature type="region of interest" description="Disordered" evidence="4">
    <location>
        <begin position="1"/>
        <end position="20"/>
    </location>
</feature>
<dbReference type="GO" id="GO:0032259">
    <property type="term" value="P:methylation"/>
    <property type="evidence" value="ECO:0007669"/>
    <property type="project" value="UniProtKB-KW"/>
</dbReference>
<dbReference type="CDD" id="cd02440">
    <property type="entry name" value="AdoMet_MTases"/>
    <property type="match status" value="1"/>
</dbReference>
<feature type="compositionally biased region" description="Basic and acidic residues" evidence="4">
    <location>
        <begin position="1"/>
        <end position="11"/>
    </location>
</feature>
<proteinExistence type="predicted"/>
<organism evidence="6 7">
    <name type="scientific">Deinococcus irradiatisoli</name>
    <dbReference type="NCBI Taxonomy" id="2202254"/>
    <lineage>
        <taxon>Bacteria</taxon>
        <taxon>Thermotogati</taxon>
        <taxon>Deinococcota</taxon>
        <taxon>Deinococci</taxon>
        <taxon>Deinococcales</taxon>
        <taxon>Deinococcaceae</taxon>
        <taxon>Deinococcus</taxon>
    </lineage>
</organism>